<gene>
    <name evidence="1" type="ORF">P43SY_004353</name>
</gene>
<dbReference type="EMBL" id="JAKCXM010000191">
    <property type="protein sequence ID" value="KAJ0399190.1"/>
    <property type="molecule type" value="Genomic_DNA"/>
</dbReference>
<name>A0AAD5LIF5_PYTIN</name>
<protein>
    <recommendedName>
        <fullName evidence="3">HAT C-terminal dimerisation domain-containing protein</fullName>
    </recommendedName>
</protein>
<sequence length="351" mass="40258">MSRQLFDRLLHGIVHADDYFEQRPDATGKLGLSAHQKVTAALRVLCYGLAADAVDEYVIVDWLGGNAPVYSFTANGNEYSSCYLLCDGIYPSWSVFMKTISDPSCQKTKLFAKMQEAVRKDVERCFAVLQARFDIVNTPGRFWSVDVLRSIWKACVVMHNMIIEDDELTGTSDDIRDEAAPAQSTARSPMAFDQFLTQLGRLQDETKYAALQRDLVEHMWTEKQKRNLFDTTFDAVILEFPELQRLAAAEEVECGVFRVKAGSDVVDNDQDAPSFMMSAFKKRKLTNRPRYMSLKWVPPTSNVCERLFSKTKFVYSDLRKRLDCETLEFFIFLMVNKEFWGFSRSNVCEFP</sequence>
<dbReference type="PANTHER" id="PTHR47150:SF5">
    <property type="entry name" value="OS07G0546750 PROTEIN"/>
    <property type="match status" value="1"/>
</dbReference>
<accession>A0AAD5LIF5</accession>
<organism evidence="1 2">
    <name type="scientific">Pythium insidiosum</name>
    <name type="common">Pythiosis disease agent</name>
    <dbReference type="NCBI Taxonomy" id="114742"/>
    <lineage>
        <taxon>Eukaryota</taxon>
        <taxon>Sar</taxon>
        <taxon>Stramenopiles</taxon>
        <taxon>Oomycota</taxon>
        <taxon>Peronosporomycetes</taxon>
        <taxon>Pythiales</taxon>
        <taxon>Pythiaceae</taxon>
        <taxon>Pythium</taxon>
    </lineage>
</organism>
<comment type="caution">
    <text evidence="1">The sequence shown here is derived from an EMBL/GenBank/DDBJ whole genome shotgun (WGS) entry which is preliminary data.</text>
</comment>
<evidence type="ECO:0000313" key="1">
    <source>
        <dbReference type="EMBL" id="KAJ0399190.1"/>
    </source>
</evidence>
<dbReference type="InterPro" id="IPR006912">
    <property type="entry name" value="Harbinger_derived_prot"/>
</dbReference>
<dbReference type="Pfam" id="PF04827">
    <property type="entry name" value="Plant_tran"/>
    <property type="match status" value="1"/>
</dbReference>
<dbReference type="AlphaFoldDB" id="A0AAD5LIF5"/>
<proteinExistence type="predicted"/>
<evidence type="ECO:0008006" key="3">
    <source>
        <dbReference type="Google" id="ProtNLM"/>
    </source>
</evidence>
<reference evidence="1" key="1">
    <citation type="submission" date="2021-12" db="EMBL/GenBank/DDBJ databases">
        <title>Prjna785345.</title>
        <authorList>
            <person name="Rujirawat T."/>
            <person name="Krajaejun T."/>
        </authorList>
    </citation>
    <scope>NUCLEOTIDE SEQUENCE</scope>
    <source>
        <strain evidence="1">Pi057C3</strain>
    </source>
</reference>
<dbReference type="Proteomes" id="UP001209570">
    <property type="component" value="Unassembled WGS sequence"/>
</dbReference>
<keyword evidence="2" id="KW-1185">Reference proteome</keyword>
<evidence type="ECO:0000313" key="2">
    <source>
        <dbReference type="Proteomes" id="UP001209570"/>
    </source>
</evidence>
<dbReference type="PANTHER" id="PTHR47150">
    <property type="entry name" value="OS12G0169200 PROTEIN"/>
    <property type="match status" value="1"/>
</dbReference>